<dbReference type="SUPFAM" id="SSF103190">
    <property type="entry name" value="Sensory domain-like"/>
    <property type="match status" value="1"/>
</dbReference>
<dbReference type="CDD" id="cd01949">
    <property type="entry name" value="GGDEF"/>
    <property type="match status" value="1"/>
</dbReference>
<keyword evidence="3" id="KW-0808">Transferase</keyword>
<evidence type="ECO:0000256" key="5">
    <source>
        <dbReference type="ARBA" id="ARBA00022777"/>
    </source>
</evidence>
<proteinExistence type="predicted"/>
<keyword evidence="6" id="KW-0067">ATP-binding</keyword>
<evidence type="ECO:0000256" key="7">
    <source>
        <dbReference type="ARBA" id="ARBA00023012"/>
    </source>
</evidence>
<keyword evidence="9" id="KW-1133">Transmembrane helix</keyword>
<evidence type="ECO:0000256" key="1">
    <source>
        <dbReference type="ARBA" id="ARBA00004370"/>
    </source>
</evidence>
<evidence type="ECO:0000256" key="9">
    <source>
        <dbReference type="SAM" id="Phobius"/>
    </source>
</evidence>
<dbReference type="EMBL" id="CAKP01000016">
    <property type="protein sequence ID" value="CCC57985.1"/>
    <property type="molecule type" value="Genomic_DNA"/>
</dbReference>
<keyword evidence="13" id="KW-1185">Reference proteome</keyword>
<dbReference type="InterPro" id="IPR029151">
    <property type="entry name" value="Sensor-like_sf"/>
</dbReference>
<evidence type="ECO:0000256" key="4">
    <source>
        <dbReference type="ARBA" id="ARBA00022741"/>
    </source>
</evidence>
<dbReference type="AlphaFoldDB" id="G0V4E5"/>
<dbReference type="Gene3D" id="6.10.340.10">
    <property type="match status" value="1"/>
</dbReference>
<dbReference type="Gene3D" id="3.30.70.270">
    <property type="match status" value="1"/>
</dbReference>
<gene>
    <name evidence="12" type="ORF">CAAU_0336</name>
</gene>
<keyword evidence="9" id="KW-0812">Transmembrane</keyword>
<dbReference type="InterPro" id="IPR000160">
    <property type="entry name" value="GGDEF_dom"/>
</dbReference>
<dbReference type="SUPFAM" id="SSF55785">
    <property type="entry name" value="PYP-like sensor domain (PAS domain)"/>
    <property type="match status" value="1"/>
</dbReference>
<feature type="transmembrane region" description="Helical" evidence="9">
    <location>
        <begin position="286"/>
        <end position="308"/>
    </location>
</feature>
<dbReference type="SUPFAM" id="SSF55073">
    <property type="entry name" value="Nucleotide cyclase"/>
    <property type="match status" value="1"/>
</dbReference>
<evidence type="ECO:0000313" key="13">
    <source>
        <dbReference type="Proteomes" id="UP000007652"/>
    </source>
</evidence>
<dbReference type="NCBIfam" id="TIGR00254">
    <property type="entry name" value="GGDEF"/>
    <property type="match status" value="1"/>
</dbReference>
<dbReference type="CDD" id="cd06225">
    <property type="entry name" value="HAMP"/>
    <property type="match status" value="1"/>
</dbReference>
<keyword evidence="5" id="KW-0418">Kinase</keyword>
<evidence type="ECO:0000256" key="3">
    <source>
        <dbReference type="ARBA" id="ARBA00022679"/>
    </source>
</evidence>
<protein>
    <submittedName>
        <fullName evidence="12">Diguanylate cyclase/phosphodiesterase</fullName>
    </submittedName>
</protein>
<dbReference type="GO" id="GO:0016301">
    <property type="term" value="F:kinase activity"/>
    <property type="evidence" value="ECO:0007669"/>
    <property type="project" value="UniProtKB-KW"/>
</dbReference>
<evidence type="ECO:0000259" key="10">
    <source>
        <dbReference type="PROSITE" id="PS50885"/>
    </source>
</evidence>
<evidence type="ECO:0000256" key="6">
    <source>
        <dbReference type="ARBA" id="ARBA00022840"/>
    </source>
</evidence>
<dbReference type="InterPro" id="IPR052155">
    <property type="entry name" value="Biofilm_reg_signaling"/>
</dbReference>
<keyword evidence="9" id="KW-0472">Membrane</keyword>
<keyword evidence="8" id="KW-0175">Coiled coil</keyword>
<keyword evidence="2" id="KW-0597">Phosphoprotein</keyword>
<name>G0V4E5_9CLOT</name>
<feature type="domain" description="GGDEF" evidence="11">
    <location>
        <begin position="563"/>
        <end position="651"/>
    </location>
</feature>
<dbReference type="PROSITE" id="PS50885">
    <property type="entry name" value="HAMP"/>
    <property type="match status" value="1"/>
</dbReference>
<dbReference type="Pfam" id="PF00990">
    <property type="entry name" value="GGDEF"/>
    <property type="match status" value="1"/>
</dbReference>
<evidence type="ECO:0000256" key="8">
    <source>
        <dbReference type="SAM" id="Coils"/>
    </source>
</evidence>
<dbReference type="InterPro" id="IPR043128">
    <property type="entry name" value="Rev_trsase/Diguanyl_cyclase"/>
</dbReference>
<reference evidence="12 13" key="1">
    <citation type="journal article" date="2011" name="J. Bacteriol.">
        <title>Draft genome sequence of Caloramator australicus strain RC3T, a thermoanaerobe from the Great Artesian Basin of Australia.</title>
        <authorList>
            <person name="Ogg C.D."/>
            <person name="Patel B.K.C."/>
        </authorList>
    </citation>
    <scope>NUCLEOTIDE SEQUENCE [LARGE SCALE GENOMIC DNA]</scope>
    <source>
        <strain evidence="12 13">RC3</strain>
    </source>
</reference>
<dbReference type="SMART" id="SM00267">
    <property type="entry name" value="GGDEF"/>
    <property type="match status" value="1"/>
</dbReference>
<dbReference type="GO" id="GO:0016020">
    <property type="term" value="C:membrane"/>
    <property type="evidence" value="ECO:0007669"/>
    <property type="project" value="UniProtKB-SubCell"/>
</dbReference>
<dbReference type="Gene3D" id="3.30.450.20">
    <property type="entry name" value="PAS domain"/>
    <property type="match status" value="1"/>
</dbReference>
<dbReference type="GO" id="GO:0000160">
    <property type="term" value="P:phosphorelay signal transduction system"/>
    <property type="evidence" value="ECO:0007669"/>
    <property type="project" value="UniProtKB-KW"/>
</dbReference>
<feature type="transmembrane region" description="Helical" evidence="9">
    <location>
        <begin position="12"/>
        <end position="32"/>
    </location>
</feature>
<dbReference type="GO" id="GO:0005524">
    <property type="term" value="F:ATP binding"/>
    <property type="evidence" value="ECO:0007669"/>
    <property type="project" value="UniProtKB-KW"/>
</dbReference>
<dbReference type="SUPFAM" id="SSF58104">
    <property type="entry name" value="Methyl-accepting chemotaxis protein (MCP) signaling domain"/>
    <property type="match status" value="1"/>
</dbReference>
<feature type="domain" description="HAMP" evidence="10">
    <location>
        <begin position="310"/>
        <end position="363"/>
    </location>
</feature>
<comment type="subcellular location">
    <subcellularLocation>
        <location evidence="1">Membrane</location>
    </subcellularLocation>
</comment>
<dbReference type="InterPro" id="IPR003660">
    <property type="entry name" value="HAMP_dom"/>
</dbReference>
<dbReference type="InterPro" id="IPR035965">
    <property type="entry name" value="PAS-like_dom_sf"/>
</dbReference>
<keyword evidence="7" id="KW-0902">Two-component regulatory system</keyword>
<organism evidence="12 13">
    <name type="scientific">Caloramator australicus RC3</name>
    <dbReference type="NCBI Taxonomy" id="857293"/>
    <lineage>
        <taxon>Bacteria</taxon>
        <taxon>Bacillati</taxon>
        <taxon>Bacillota</taxon>
        <taxon>Clostridia</taxon>
        <taxon>Eubacteriales</taxon>
        <taxon>Clostridiaceae</taxon>
        <taxon>Caloramator</taxon>
    </lineage>
</organism>
<dbReference type="Proteomes" id="UP000007652">
    <property type="component" value="Unassembled WGS sequence"/>
</dbReference>
<dbReference type="eggNOG" id="COG0840">
    <property type="taxonomic scope" value="Bacteria"/>
</dbReference>
<evidence type="ECO:0000259" key="11">
    <source>
        <dbReference type="PROSITE" id="PS50887"/>
    </source>
</evidence>
<evidence type="ECO:0000313" key="12">
    <source>
        <dbReference type="EMBL" id="CCC57985.1"/>
    </source>
</evidence>
<dbReference type="OrthoDB" id="9762141at2"/>
<dbReference type="STRING" id="857293.CAAU_0336"/>
<dbReference type="NCBIfam" id="TIGR00229">
    <property type="entry name" value="sensory_box"/>
    <property type="match status" value="1"/>
</dbReference>
<evidence type="ECO:0000256" key="2">
    <source>
        <dbReference type="ARBA" id="ARBA00022553"/>
    </source>
</evidence>
<comment type="caution">
    <text evidence="12">The sequence shown here is derived from an EMBL/GenBank/DDBJ whole genome shotgun (WGS) entry which is preliminary data.</text>
</comment>
<feature type="coiled-coil region" evidence="8">
    <location>
        <begin position="351"/>
        <end position="420"/>
    </location>
</feature>
<dbReference type="eggNOG" id="COG5001">
    <property type="taxonomic scope" value="Bacteria"/>
</dbReference>
<dbReference type="InterPro" id="IPR029787">
    <property type="entry name" value="Nucleotide_cyclase"/>
</dbReference>
<dbReference type="PROSITE" id="PS50887">
    <property type="entry name" value="GGDEF"/>
    <property type="match status" value="1"/>
</dbReference>
<dbReference type="SMART" id="SM00304">
    <property type="entry name" value="HAMP"/>
    <property type="match status" value="1"/>
</dbReference>
<dbReference type="Pfam" id="PF00672">
    <property type="entry name" value="HAMP"/>
    <property type="match status" value="1"/>
</dbReference>
<dbReference type="RefSeq" id="WP_008907704.1">
    <property type="nucleotide sequence ID" value="NZ_CAKP01000016.1"/>
</dbReference>
<dbReference type="PANTHER" id="PTHR44757">
    <property type="entry name" value="DIGUANYLATE CYCLASE DGCP"/>
    <property type="match status" value="1"/>
</dbReference>
<dbReference type="InterPro" id="IPR000014">
    <property type="entry name" value="PAS"/>
</dbReference>
<keyword evidence="4" id="KW-0547">Nucleotide-binding</keyword>
<dbReference type="PANTHER" id="PTHR44757:SF2">
    <property type="entry name" value="BIOFILM ARCHITECTURE MAINTENANCE PROTEIN MBAA"/>
    <property type="match status" value="1"/>
</dbReference>
<accession>G0V4E5</accession>
<sequence length="651" mass="74912">MKKKKINLTNIAIIPLIVVIISIFLTMFSTYLTGSKMIKNNTKEFGLNIAKEVAVAIENNETSLRKIDRAFEDKIVMAGKAVLLNGNKINNTLLKEYAYKLGVFELNLFNNEGKIVYSNIDEYVGLIAPENHPIRRFMKSSYSEWVEEDIRKDVSSDRYLRYGYVKNKDGSIIQVGILANEIYEQRRIFNPQILLNHYINDDNILYILLYDKNLSVVSYVGNFQQEKINDKPYLDEVLNGKTVVNEMIDKEGEINIVKILMPVFSEGKITGILSMGLSLKSLVISLYKYFAISLLMALLTSLIILFIVNKKILKPIDVLSEDLSQIDLEGNLEYRVEIFENDDFADLKRVINEMLDKINGYVNNIKEHKEELLASNEELAATVEQLSAAEEELRAQYEEIQSYNERLQELQQKYEIAIEGSNSAVWEIDLEKGTINLSESFLQMMGISLYGENDLSKVFDTVLEEEDKQRLIDSYYRYIHGYSDGIYSQIKMKDSKGRTRWFLISARCIKDIKARKLYGILTEITRLKEQEEAITFLAYNDHLTGLPNRRMLEKTFKEVVKDGHGAVVLMDLDNFKNINDTKGHVFGDALLKSVSEFFSQMKEENINFFRFGGDEFIILIKDEKDTEKIEGKVKNIIDNLAEKIKDVLKGG</sequence>